<accession>A0A2B7JWZ1</accession>
<organism evidence="1 2">
    <name type="scientific">Cutibacterium acnes</name>
    <name type="common">Propionibacterium acnes</name>
    <dbReference type="NCBI Taxonomy" id="1747"/>
    <lineage>
        <taxon>Bacteria</taxon>
        <taxon>Bacillati</taxon>
        <taxon>Actinomycetota</taxon>
        <taxon>Actinomycetes</taxon>
        <taxon>Propionibacteriales</taxon>
        <taxon>Propionibacteriaceae</taxon>
        <taxon>Cutibacterium</taxon>
    </lineage>
</organism>
<protein>
    <submittedName>
        <fullName evidence="1">Uncharacterized protein</fullName>
    </submittedName>
</protein>
<dbReference type="EMBL" id="MVCE01000001">
    <property type="protein sequence ID" value="PGF36766.1"/>
    <property type="molecule type" value="Genomic_DNA"/>
</dbReference>
<evidence type="ECO:0000313" key="1">
    <source>
        <dbReference type="EMBL" id="PGF36766.1"/>
    </source>
</evidence>
<proteinExistence type="predicted"/>
<name>A0A2B7JWZ1_CUTAC</name>
<sequence length="118" mass="12979">MYRRWRSQKVLQPASMQRVSRLSSESARDSGLRGVKCLQEIASSAVVIHSIGSPFVNTLVDSILPQVSRRPSRPYFSCRHCRRSASYRNALCSSRREGQLGADIVPAGSEGQLDGPGC</sequence>
<dbReference type="RefSeq" id="WP_002519182.1">
    <property type="nucleotide sequence ID" value="NZ_AP019664.1"/>
</dbReference>
<dbReference type="Proteomes" id="UP000226191">
    <property type="component" value="Unassembled WGS sequence"/>
</dbReference>
<dbReference type="GeneID" id="92856635"/>
<reference evidence="1 2" key="1">
    <citation type="submission" date="2017-02" db="EMBL/GenBank/DDBJ databases">
        <title>Prevalence of linear plasmids in Cutibacterium acnes isolates obtained from cancerous prostatic tissue.</title>
        <authorList>
            <person name="Davidsson S."/>
            <person name="Bruggemann H."/>
        </authorList>
    </citation>
    <scope>NUCLEOTIDE SEQUENCE [LARGE SCALE GENOMIC DNA]</scope>
    <source>
        <strain evidence="1 2">11-78</strain>
    </source>
</reference>
<dbReference type="AlphaFoldDB" id="A0A2B7JWZ1"/>
<gene>
    <name evidence="1" type="ORF">B1B09_00525</name>
</gene>
<evidence type="ECO:0000313" key="2">
    <source>
        <dbReference type="Proteomes" id="UP000226191"/>
    </source>
</evidence>
<comment type="caution">
    <text evidence="1">The sequence shown here is derived from an EMBL/GenBank/DDBJ whole genome shotgun (WGS) entry which is preliminary data.</text>
</comment>